<evidence type="ECO:0000313" key="2">
    <source>
        <dbReference type="EMBL" id="AHM03739.1"/>
    </source>
</evidence>
<dbReference type="OrthoDB" id="981508at2"/>
<gene>
    <name evidence="2" type="ORF">roselon_01351</name>
</gene>
<organism evidence="2 3">
    <name type="scientific">Roseicyclus elongatus DSM 19469</name>
    <dbReference type="NCBI Taxonomy" id="1294273"/>
    <lineage>
        <taxon>Bacteria</taxon>
        <taxon>Pseudomonadati</taxon>
        <taxon>Pseudomonadota</taxon>
        <taxon>Alphaproteobacteria</taxon>
        <taxon>Rhodobacterales</taxon>
        <taxon>Roseobacteraceae</taxon>
        <taxon>Roseicyclus</taxon>
    </lineage>
</organism>
<reference evidence="2 3" key="1">
    <citation type="submission" date="2013-03" db="EMBL/GenBank/DDBJ databases">
        <authorList>
            <person name="Fiebig A."/>
            <person name="Goeker M."/>
            <person name="Klenk H.-P.P."/>
        </authorList>
    </citation>
    <scope>NUCLEOTIDE SEQUENCE [LARGE SCALE GENOMIC DNA]</scope>
    <source>
        <strain evidence="3">DSM 19469</strain>
    </source>
</reference>
<proteinExistence type="predicted"/>
<dbReference type="KEGG" id="red:roselon_01351"/>
<dbReference type="RefSeq" id="WP_025311588.1">
    <property type="nucleotide sequence ID" value="NZ_CP004372.1"/>
</dbReference>
<protein>
    <submittedName>
        <fullName evidence="2">Uncharacterized protein</fullName>
    </submittedName>
</protein>
<evidence type="ECO:0000313" key="3">
    <source>
        <dbReference type="Proteomes" id="UP000019593"/>
    </source>
</evidence>
<dbReference type="AlphaFoldDB" id="W8RRC9"/>
<dbReference type="HOGENOM" id="CLU_2411327_0_0_5"/>
<accession>W8RRC9</accession>
<dbReference type="Proteomes" id="UP000019593">
    <property type="component" value="Chromosome"/>
</dbReference>
<feature type="region of interest" description="Disordered" evidence="1">
    <location>
        <begin position="68"/>
        <end position="92"/>
    </location>
</feature>
<keyword evidence="3" id="KW-1185">Reference proteome</keyword>
<dbReference type="STRING" id="1294273.roselon_01351"/>
<dbReference type="EMBL" id="CP004372">
    <property type="protein sequence ID" value="AHM03739.1"/>
    <property type="molecule type" value="Genomic_DNA"/>
</dbReference>
<name>W8RRC9_9RHOB</name>
<sequence>MSRDTPDFVVIRARRALFETGRVIDDPAIARVLPNGKPVLSADLKARLTHYYADNIRALEQRIGRDLSGWQRGTSRPAKPAVAAPSIEAQPR</sequence>
<evidence type="ECO:0000256" key="1">
    <source>
        <dbReference type="SAM" id="MobiDB-lite"/>
    </source>
</evidence>